<keyword evidence="4" id="KW-0238">DNA-binding</keyword>
<gene>
    <name evidence="6" type="ORF">V6984_14165</name>
</gene>
<organism evidence="6 7">
    <name type="scientific">Kineothrix sedimenti</name>
    <dbReference type="NCBI Taxonomy" id="3123317"/>
    <lineage>
        <taxon>Bacteria</taxon>
        <taxon>Bacillati</taxon>
        <taxon>Bacillota</taxon>
        <taxon>Clostridia</taxon>
        <taxon>Lachnospirales</taxon>
        <taxon>Lachnospiraceae</taxon>
        <taxon>Kineothrix</taxon>
    </lineage>
</organism>
<evidence type="ECO:0000256" key="2">
    <source>
        <dbReference type="ARBA" id="ARBA00010961"/>
    </source>
</evidence>
<evidence type="ECO:0000256" key="3">
    <source>
        <dbReference type="ARBA" id="ARBA00022578"/>
    </source>
</evidence>
<proteinExistence type="inferred from homology"/>
<dbReference type="Proteomes" id="UP001451571">
    <property type="component" value="Chromosome"/>
</dbReference>
<name>A0ABZ3ER38_9FIRM</name>
<dbReference type="Pfam" id="PF00872">
    <property type="entry name" value="Transposase_mut"/>
    <property type="match status" value="1"/>
</dbReference>
<keyword evidence="7" id="KW-1185">Reference proteome</keyword>
<evidence type="ECO:0000256" key="5">
    <source>
        <dbReference type="ARBA" id="ARBA00023172"/>
    </source>
</evidence>
<reference evidence="6 7" key="1">
    <citation type="submission" date="2024-02" db="EMBL/GenBank/DDBJ databases">
        <title>Bacterial strain from lacustrine sediment.</title>
        <authorList>
            <person name="Petit C."/>
            <person name="Fadhlaoui K."/>
        </authorList>
    </citation>
    <scope>NUCLEOTIDE SEQUENCE [LARGE SCALE GENOMIC DNA]</scope>
    <source>
        <strain evidence="6 7">IPX-CK</strain>
    </source>
</reference>
<evidence type="ECO:0000313" key="6">
    <source>
        <dbReference type="EMBL" id="XAH72651.1"/>
    </source>
</evidence>
<sequence length="85" mass="9773">MARKMEEKIISMYAKGMITNDIESHMRELYNMDISDSTIGIDLNGIKDVLIACVDVSFDGKWSGKYPKIAKSWSDNWVNLTTYFK</sequence>
<comment type="similarity">
    <text evidence="2">Belongs to the transposase mutator family.</text>
</comment>
<keyword evidence="5" id="KW-0233">DNA recombination</keyword>
<dbReference type="InterPro" id="IPR001207">
    <property type="entry name" value="Transposase_mutator"/>
</dbReference>
<dbReference type="EMBL" id="CP146256">
    <property type="protein sequence ID" value="XAH72651.1"/>
    <property type="molecule type" value="Genomic_DNA"/>
</dbReference>
<keyword evidence="3" id="KW-0815">Transposition</keyword>
<protein>
    <submittedName>
        <fullName evidence="6">Transposase</fullName>
    </submittedName>
</protein>
<evidence type="ECO:0000256" key="1">
    <source>
        <dbReference type="ARBA" id="ARBA00002190"/>
    </source>
</evidence>
<evidence type="ECO:0000313" key="7">
    <source>
        <dbReference type="Proteomes" id="UP001451571"/>
    </source>
</evidence>
<comment type="function">
    <text evidence="1">Required for the transposition of the insertion element.</text>
</comment>
<evidence type="ECO:0000256" key="4">
    <source>
        <dbReference type="ARBA" id="ARBA00023125"/>
    </source>
</evidence>
<accession>A0ABZ3ER38</accession>